<dbReference type="Pfam" id="PF01889">
    <property type="entry name" value="DUF63"/>
    <property type="match status" value="1"/>
</dbReference>
<feature type="transmembrane region" description="Helical" evidence="1">
    <location>
        <begin position="12"/>
        <end position="30"/>
    </location>
</feature>
<dbReference type="InterPro" id="IPR002749">
    <property type="entry name" value="DUF63"/>
</dbReference>
<keyword evidence="1" id="KW-1133">Transmembrane helix</keyword>
<keyword evidence="1" id="KW-0812">Transmembrane</keyword>
<name>A0A1H6RWC4_9EURY</name>
<keyword evidence="1" id="KW-0472">Membrane</keyword>
<evidence type="ECO:0000313" key="2">
    <source>
        <dbReference type="EMBL" id="SEI57784.1"/>
    </source>
</evidence>
<sequence length="273" mass="27767">MVLLPEGFSLPPLPYLGGLLIAVAAVGYGLSRRRPPVTARHILAFAPWMVVGSSLHVLHVIGGLPPAVEPFGGTAAVYLTVSAVAGGSWLLAASTRPRRQVPAVIAGTGLLALLPVVGGAVAVGAQQGTLAVFWPAVGVVLSVAVTVLAWVGLRRLRPAAASTTGSVGLLALFAHSLDAVSTAVGVDVLGFGERTPASRLIIEFADRLPTAEALGSGWLFVVVKLVLVGGVVVLFADYIEDEPTEGYLLLGFIAAVGLGPGVHNLLLFAVTGG</sequence>
<feature type="transmembrane region" description="Helical" evidence="1">
    <location>
        <begin position="42"/>
        <end position="61"/>
    </location>
</feature>
<organism evidence="2 3">
    <name type="scientific">Halohasta litchfieldiae</name>
    <dbReference type="NCBI Taxonomy" id="1073996"/>
    <lineage>
        <taxon>Archaea</taxon>
        <taxon>Methanobacteriati</taxon>
        <taxon>Methanobacteriota</taxon>
        <taxon>Stenosarchaea group</taxon>
        <taxon>Halobacteria</taxon>
        <taxon>Halobacteriales</taxon>
        <taxon>Haloferacaceae</taxon>
        <taxon>Halohasta</taxon>
    </lineage>
</organism>
<dbReference type="Proteomes" id="UP000198888">
    <property type="component" value="Unassembled WGS sequence"/>
</dbReference>
<protein>
    <submittedName>
        <fullName evidence="2">Uncharacterized membrane protein</fullName>
    </submittedName>
</protein>
<proteinExistence type="predicted"/>
<dbReference type="RefSeq" id="WP_089671020.1">
    <property type="nucleotide sequence ID" value="NZ_CP024845.1"/>
</dbReference>
<dbReference type="STRING" id="1073996.SAMN05444271_10324"/>
<feature type="transmembrane region" description="Helical" evidence="1">
    <location>
        <begin position="217"/>
        <end position="236"/>
    </location>
</feature>
<dbReference type="KEGG" id="hae:halTADL_2503"/>
<feature type="transmembrane region" description="Helical" evidence="1">
    <location>
        <begin position="104"/>
        <end position="125"/>
    </location>
</feature>
<dbReference type="PANTHER" id="PTHR40700">
    <property type="entry name" value="HYPOTHETICAL MEMBRANE PROTEIN, CONSERVED, DUF63 FAMILY"/>
    <property type="match status" value="1"/>
</dbReference>
<dbReference type="EMBL" id="FNYR01000003">
    <property type="protein sequence ID" value="SEI57784.1"/>
    <property type="molecule type" value="Genomic_DNA"/>
</dbReference>
<dbReference type="OrthoDB" id="308209at2157"/>
<dbReference type="GeneID" id="35003275"/>
<feature type="transmembrane region" description="Helical" evidence="1">
    <location>
        <begin position="131"/>
        <end position="153"/>
    </location>
</feature>
<reference evidence="2 3" key="1">
    <citation type="submission" date="2016-10" db="EMBL/GenBank/DDBJ databases">
        <authorList>
            <person name="de Groot N.N."/>
        </authorList>
    </citation>
    <scope>NUCLEOTIDE SEQUENCE [LARGE SCALE GENOMIC DNA]</scope>
    <source>
        <strain evidence="2 3">DSM 22187</strain>
    </source>
</reference>
<accession>A0A2H4Q4H6</accession>
<accession>A0A1H6RWC4</accession>
<evidence type="ECO:0000313" key="3">
    <source>
        <dbReference type="Proteomes" id="UP000198888"/>
    </source>
</evidence>
<keyword evidence="3" id="KW-1185">Reference proteome</keyword>
<dbReference type="PANTHER" id="PTHR40700:SF1">
    <property type="entry name" value="DUF63 DOMAIN-CONTAINING PROTEIN"/>
    <property type="match status" value="1"/>
</dbReference>
<feature type="transmembrane region" description="Helical" evidence="1">
    <location>
        <begin position="248"/>
        <end position="270"/>
    </location>
</feature>
<gene>
    <name evidence="2" type="ORF">SAMN05444271_10324</name>
</gene>
<dbReference type="AlphaFoldDB" id="A0A1H6RWC4"/>
<feature type="transmembrane region" description="Helical" evidence="1">
    <location>
        <begin position="73"/>
        <end position="92"/>
    </location>
</feature>
<evidence type="ECO:0000256" key="1">
    <source>
        <dbReference type="SAM" id="Phobius"/>
    </source>
</evidence>